<keyword evidence="1" id="KW-0687">Ribonucleoprotein</keyword>
<evidence type="ECO:0000313" key="1">
    <source>
        <dbReference type="EMBL" id="KAJ9655930.1"/>
    </source>
</evidence>
<sequence length="382" mass="44545">MATASRHLCRSLVRMSSRPPSKRKCIQVQRRYIQPSPFRQLSTFPARFAKQEPISSDPDFNDEDLQSPQVPYTVDDLDPEERADYETMSKKDQARYLAVQNHIKAVMESGEMADITEDMAKRVAFQVDREGTNPNFLEERDLQKMKDDYWQEDEDDEFGQVPDADDEVDDSYITSIAESELEVHREVREYQRIAAWDLPLLSQFTKAYQPPQYAKEPLRFRYTTYLGESHPAAKKVVVEFKTEHIAQAANLSEDQRTKLIKLVGVRYNPDTDLVHMSSEKFENPAQNKRYLGDLVNKIVAEAKDKKDTFKDIPLDFRHHKPRVVYKFPDAWKMKEDRSVQSLLKRRDEVKLLEEEEKIVDGKQVVEMYVRAKGMAPGMARPM</sequence>
<dbReference type="Proteomes" id="UP001172386">
    <property type="component" value="Unassembled WGS sequence"/>
</dbReference>
<name>A0ACC3A6E9_9EURO</name>
<protein>
    <submittedName>
        <fullName evidence="1">37S ribosomal protein S24, mitochondrial</fullName>
    </submittedName>
</protein>
<accession>A0ACC3A6E9</accession>
<organism evidence="1 2">
    <name type="scientific">Neophaeococcomyces mojaviensis</name>
    <dbReference type="NCBI Taxonomy" id="3383035"/>
    <lineage>
        <taxon>Eukaryota</taxon>
        <taxon>Fungi</taxon>
        <taxon>Dikarya</taxon>
        <taxon>Ascomycota</taxon>
        <taxon>Pezizomycotina</taxon>
        <taxon>Eurotiomycetes</taxon>
        <taxon>Chaetothyriomycetidae</taxon>
        <taxon>Chaetothyriales</taxon>
        <taxon>Chaetothyriales incertae sedis</taxon>
        <taxon>Neophaeococcomyces</taxon>
    </lineage>
</organism>
<comment type="caution">
    <text evidence="1">The sequence shown here is derived from an EMBL/GenBank/DDBJ whole genome shotgun (WGS) entry which is preliminary data.</text>
</comment>
<keyword evidence="1" id="KW-0689">Ribosomal protein</keyword>
<proteinExistence type="predicted"/>
<reference evidence="1" key="1">
    <citation type="submission" date="2022-10" db="EMBL/GenBank/DDBJ databases">
        <title>Culturing micro-colonial fungi from biological soil crusts in the Mojave desert and describing Neophaeococcomyces mojavensis, and introducing the new genera and species Taxawa tesnikishii.</title>
        <authorList>
            <person name="Kurbessoian T."/>
            <person name="Stajich J.E."/>
        </authorList>
    </citation>
    <scope>NUCLEOTIDE SEQUENCE</scope>
    <source>
        <strain evidence="1">JES_112</strain>
    </source>
</reference>
<keyword evidence="2" id="KW-1185">Reference proteome</keyword>
<dbReference type="EMBL" id="JAPDRQ010000086">
    <property type="protein sequence ID" value="KAJ9655930.1"/>
    <property type="molecule type" value="Genomic_DNA"/>
</dbReference>
<evidence type="ECO:0000313" key="2">
    <source>
        <dbReference type="Proteomes" id="UP001172386"/>
    </source>
</evidence>
<gene>
    <name evidence="1" type="primary">RSM24</name>
    <name evidence="1" type="ORF">H2198_005278</name>
</gene>